<name>A0A2P2PYV4_RHIMU</name>
<dbReference type="EMBL" id="GGEC01079447">
    <property type="protein sequence ID" value="MBX59931.1"/>
    <property type="molecule type" value="Transcribed_RNA"/>
</dbReference>
<protein>
    <submittedName>
        <fullName evidence="1">Uncharacterized protein</fullName>
    </submittedName>
</protein>
<proteinExistence type="predicted"/>
<dbReference type="AlphaFoldDB" id="A0A2P2PYV4"/>
<organism evidence="1">
    <name type="scientific">Rhizophora mucronata</name>
    <name type="common">Asiatic mangrove</name>
    <dbReference type="NCBI Taxonomy" id="61149"/>
    <lineage>
        <taxon>Eukaryota</taxon>
        <taxon>Viridiplantae</taxon>
        <taxon>Streptophyta</taxon>
        <taxon>Embryophyta</taxon>
        <taxon>Tracheophyta</taxon>
        <taxon>Spermatophyta</taxon>
        <taxon>Magnoliopsida</taxon>
        <taxon>eudicotyledons</taxon>
        <taxon>Gunneridae</taxon>
        <taxon>Pentapetalae</taxon>
        <taxon>rosids</taxon>
        <taxon>fabids</taxon>
        <taxon>Malpighiales</taxon>
        <taxon>Rhizophoraceae</taxon>
        <taxon>Rhizophora</taxon>
    </lineage>
</organism>
<sequence>MEITRYQNSRSCTQPDISLQTLILIMVPLK</sequence>
<reference evidence="1" key="1">
    <citation type="submission" date="2018-02" db="EMBL/GenBank/DDBJ databases">
        <title>Rhizophora mucronata_Transcriptome.</title>
        <authorList>
            <person name="Meera S.P."/>
            <person name="Sreeshan A."/>
            <person name="Augustine A."/>
        </authorList>
    </citation>
    <scope>NUCLEOTIDE SEQUENCE</scope>
    <source>
        <tissue evidence="1">Leaf</tissue>
    </source>
</reference>
<evidence type="ECO:0000313" key="1">
    <source>
        <dbReference type="EMBL" id="MBX59931.1"/>
    </source>
</evidence>
<accession>A0A2P2PYV4</accession>